<dbReference type="PRINTS" id="PR00395">
    <property type="entry name" value="RIBOSOMALS2"/>
</dbReference>
<dbReference type="Proteomes" id="UP000468388">
    <property type="component" value="Unassembled WGS sequence"/>
</dbReference>
<dbReference type="NCBIfam" id="TIGR01011">
    <property type="entry name" value="rpsB_bact"/>
    <property type="match status" value="1"/>
</dbReference>
<feature type="region of interest" description="Disordered" evidence="6">
    <location>
        <begin position="234"/>
        <end position="345"/>
    </location>
</feature>
<keyword evidence="2 5" id="KW-0689">Ribosomal protein</keyword>
<keyword evidence="3 5" id="KW-0687">Ribonucleoprotein</keyword>
<dbReference type="RefSeq" id="WP_157303028.1">
    <property type="nucleotide sequence ID" value="NZ_BAAAZB010000021.1"/>
</dbReference>
<dbReference type="InterPro" id="IPR023591">
    <property type="entry name" value="Ribosomal_uS2_flav_dom_sf"/>
</dbReference>
<dbReference type="GO" id="GO:0022627">
    <property type="term" value="C:cytosolic small ribosomal subunit"/>
    <property type="evidence" value="ECO:0007669"/>
    <property type="project" value="TreeGrafter"/>
</dbReference>
<organism evidence="7 8">
    <name type="scientific">Chitinophaga oryziterrae</name>
    <dbReference type="NCBI Taxonomy" id="1031224"/>
    <lineage>
        <taxon>Bacteria</taxon>
        <taxon>Pseudomonadati</taxon>
        <taxon>Bacteroidota</taxon>
        <taxon>Chitinophagia</taxon>
        <taxon>Chitinophagales</taxon>
        <taxon>Chitinophagaceae</taxon>
        <taxon>Chitinophaga</taxon>
    </lineage>
</organism>
<feature type="compositionally biased region" description="Basic and acidic residues" evidence="6">
    <location>
        <begin position="251"/>
        <end position="264"/>
    </location>
</feature>
<evidence type="ECO:0000313" key="8">
    <source>
        <dbReference type="Proteomes" id="UP000468388"/>
    </source>
</evidence>
<dbReference type="GO" id="GO:0006412">
    <property type="term" value="P:translation"/>
    <property type="evidence" value="ECO:0007669"/>
    <property type="project" value="UniProtKB-UniRule"/>
</dbReference>
<dbReference type="EMBL" id="WRXO01000010">
    <property type="protein sequence ID" value="MVT44234.1"/>
    <property type="molecule type" value="Genomic_DNA"/>
</dbReference>
<evidence type="ECO:0000256" key="5">
    <source>
        <dbReference type="HAMAP-Rule" id="MF_00291"/>
    </source>
</evidence>
<dbReference type="Pfam" id="PF00318">
    <property type="entry name" value="Ribosomal_S2"/>
    <property type="match status" value="1"/>
</dbReference>
<evidence type="ECO:0000256" key="3">
    <source>
        <dbReference type="ARBA" id="ARBA00023274"/>
    </source>
</evidence>
<comment type="similarity">
    <text evidence="1 5">Belongs to the universal ribosomal protein uS2 family.</text>
</comment>
<keyword evidence="8" id="KW-1185">Reference proteome</keyword>
<dbReference type="PANTHER" id="PTHR12534:SF0">
    <property type="entry name" value="SMALL RIBOSOMAL SUBUNIT PROTEIN US2M"/>
    <property type="match status" value="1"/>
</dbReference>
<dbReference type="InterPro" id="IPR005706">
    <property type="entry name" value="Ribosomal_uS2_bac/mit/plastid"/>
</dbReference>
<feature type="compositionally biased region" description="Gly residues" evidence="6">
    <location>
        <begin position="266"/>
        <end position="345"/>
    </location>
</feature>
<evidence type="ECO:0000256" key="1">
    <source>
        <dbReference type="ARBA" id="ARBA00006242"/>
    </source>
</evidence>
<dbReference type="AlphaFoldDB" id="A0A6N8JGY9"/>
<dbReference type="Gene3D" id="1.10.287.610">
    <property type="entry name" value="Helix hairpin bin"/>
    <property type="match status" value="1"/>
</dbReference>
<dbReference type="HAMAP" id="MF_00291_B">
    <property type="entry name" value="Ribosomal_uS2_B"/>
    <property type="match status" value="1"/>
</dbReference>
<dbReference type="SUPFAM" id="SSF52313">
    <property type="entry name" value="Ribosomal protein S2"/>
    <property type="match status" value="1"/>
</dbReference>
<dbReference type="Gene3D" id="3.40.50.10490">
    <property type="entry name" value="Glucose-6-phosphate isomerase like protein, domain 1"/>
    <property type="match status" value="1"/>
</dbReference>
<name>A0A6N8JGY9_9BACT</name>
<evidence type="ECO:0000256" key="6">
    <source>
        <dbReference type="SAM" id="MobiDB-lite"/>
    </source>
</evidence>
<evidence type="ECO:0000256" key="2">
    <source>
        <dbReference type="ARBA" id="ARBA00022980"/>
    </source>
</evidence>
<dbReference type="InterPro" id="IPR001865">
    <property type="entry name" value="Ribosomal_uS2"/>
</dbReference>
<reference evidence="7 8" key="1">
    <citation type="submission" date="2019-12" db="EMBL/GenBank/DDBJ databases">
        <title>The draft genomic sequence of strain Chitinophaga oryziterrae JCM 16595.</title>
        <authorList>
            <person name="Zhang X."/>
        </authorList>
    </citation>
    <scope>NUCLEOTIDE SEQUENCE [LARGE SCALE GENOMIC DNA]</scope>
    <source>
        <strain evidence="7 8">JCM 16595</strain>
    </source>
</reference>
<dbReference type="PANTHER" id="PTHR12534">
    <property type="entry name" value="30S RIBOSOMAL PROTEIN S2 PROKARYOTIC AND ORGANELLAR"/>
    <property type="match status" value="1"/>
</dbReference>
<sequence>MENNTSLQQQLLEAGVHFGHLKKKWNPKMLPYIFAEKKGIHIIDLNKTVEGLQEAAAALKSIAKSGKKIMFVATKKQAKEIVAEAAKRVNMPYVTERWLGGMLTNFATIRKSVKKMQSIEKMLTDGTFDSITKKERLTLTRDKEKMEKVLGGIAQLARVPAALFLVDISHEHIALAEARRLGVSTFGMVDTNSDPTKVDFAVPANDDATKSIAIITNYIAAAIAEGLAERASEKTDDVIEEEEADNQALKFELEGGDDRGERGRKPGGPGRGGPGGAGRGPGGPGRGPGGGSGGGGNRPGGGGGNRPGGPGRGPGGGGTRPGGGGAGGQRRPAGSGGGPRPGGGR</sequence>
<dbReference type="OrthoDB" id="9808036at2"/>
<dbReference type="FunFam" id="1.10.287.610:FF:000001">
    <property type="entry name" value="30S ribosomal protein S2"/>
    <property type="match status" value="1"/>
</dbReference>
<evidence type="ECO:0000313" key="7">
    <source>
        <dbReference type="EMBL" id="MVT44234.1"/>
    </source>
</evidence>
<comment type="caution">
    <text evidence="7">The sequence shown here is derived from an EMBL/GenBank/DDBJ whole genome shotgun (WGS) entry which is preliminary data.</text>
</comment>
<dbReference type="GO" id="GO:0003735">
    <property type="term" value="F:structural constituent of ribosome"/>
    <property type="evidence" value="ECO:0007669"/>
    <property type="project" value="InterPro"/>
</dbReference>
<proteinExistence type="inferred from homology"/>
<dbReference type="CDD" id="cd01425">
    <property type="entry name" value="RPS2"/>
    <property type="match status" value="1"/>
</dbReference>
<evidence type="ECO:0000256" key="4">
    <source>
        <dbReference type="ARBA" id="ARBA00035256"/>
    </source>
</evidence>
<protein>
    <recommendedName>
        <fullName evidence="4 5">Small ribosomal subunit protein uS2</fullName>
    </recommendedName>
</protein>
<accession>A0A6N8JGY9</accession>
<gene>
    <name evidence="5 7" type="primary">rpsB</name>
    <name evidence="7" type="ORF">GO495_26805</name>
</gene>